<dbReference type="AlphaFoldDB" id="A0A1W1VGN4"/>
<keyword evidence="2" id="KW-0456">Lyase</keyword>
<dbReference type="Pfam" id="PF04412">
    <property type="entry name" value="AcnX"/>
    <property type="match status" value="1"/>
</dbReference>
<dbReference type="STRING" id="698762.SAMN00808754_0602"/>
<dbReference type="EMBL" id="LT838272">
    <property type="protein sequence ID" value="SMB92241.1"/>
    <property type="molecule type" value="Genomic_DNA"/>
</dbReference>
<dbReference type="RefSeq" id="WP_084663908.1">
    <property type="nucleotide sequence ID" value="NZ_LT838272.1"/>
</dbReference>
<proteinExistence type="predicted"/>
<dbReference type="OrthoDB" id="1550274at2"/>
<keyword evidence="5" id="KW-1185">Reference proteome</keyword>
<dbReference type="PANTHER" id="PTHR36577">
    <property type="entry name" value="DUF521 DOMAIN PROTEIN (AFU_ORTHOLOGUE AFUA_6G00490)"/>
    <property type="match status" value="1"/>
</dbReference>
<evidence type="ECO:0000313" key="5">
    <source>
        <dbReference type="Proteomes" id="UP000192569"/>
    </source>
</evidence>
<dbReference type="Proteomes" id="UP000192569">
    <property type="component" value="Chromosome I"/>
</dbReference>
<evidence type="ECO:0000313" key="4">
    <source>
        <dbReference type="EMBL" id="SMB92241.1"/>
    </source>
</evidence>
<evidence type="ECO:0000256" key="2">
    <source>
        <dbReference type="ARBA" id="ARBA00023239"/>
    </source>
</evidence>
<gene>
    <name evidence="4" type="ORF">SAMN00808754_0602</name>
</gene>
<sequence>MYLTDEEKAMLDGNEGEAVKLAMEILVTAGESLGAQRLIPVSSAHIVLAMYKSIYDAGVEVCEKFAALGGKFKIPTTLDPCGMDTENWEEFKTPHEYASKQIRVMKAYKEMGAIPVWTCTPYFTGNLPRFGEHVAWTESSAVAFINSVLGARSNRETAVLDICAGLTGRVPEHGLHLDENRKGEVLIHLQLGNRALASWEYPVLGYYLGKTLGSQIGVVEGMKGHPSNDDLKAMMAAAAASGSLALIHIVGITPEAPTTKIAFGGRPISSELEVTEDILAKTREEMCTKDTGNIDLVAVGCPHYSIGEIERVVRLLHGRRIHPNTEFWVYTNKNTAVMAERMGFRQALKESGVRLVLETCMLISPIETWGFKTIMTDSGKCAYYAPMQCKADVIFGSIEECVESAVSGRLLREGGKRL</sequence>
<evidence type="ECO:0000256" key="1">
    <source>
        <dbReference type="ARBA" id="ARBA00023004"/>
    </source>
</evidence>
<dbReference type="InterPro" id="IPR007506">
    <property type="entry name" value="PMDh-L-like_dom"/>
</dbReference>
<dbReference type="GO" id="GO:0016829">
    <property type="term" value="F:lyase activity"/>
    <property type="evidence" value="ECO:0007669"/>
    <property type="project" value="UniProtKB-KW"/>
</dbReference>
<accession>A0A1W1VGN4</accession>
<reference evidence="4 5" key="1">
    <citation type="submission" date="2017-04" db="EMBL/GenBank/DDBJ databases">
        <authorList>
            <person name="Afonso C.L."/>
            <person name="Miller P.J."/>
            <person name="Scott M.A."/>
            <person name="Spackman E."/>
            <person name="Goraichik I."/>
            <person name="Dimitrov K.M."/>
            <person name="Suarez D.L."/>
            <person name="Swayne D.E."/>
        </authorList>
    </citation>
    <scope>NUCLEOTIDE SEQUENCE [LARGE SCALE GENOMIC DNA]</scope>
    <source>
        <strain evidence="4 5">ToBE</strain>
    </source>
</reference>
<organism evidence="4 5">
    <name type="scientific">Thermanaeromonas toyohensis ToBE</name>
    <dbReference type="NCBI Taxonomy" id="698762"/>
    <lineage>
        <taxon>Bacteria</taxon>
        <taxon>Bacillati</taxon>
        <taxon>Bacillota</taxon>
        <taxon>Clostridia</taxon>
        <taxon>Neomoorellales</taxon>
        <taxon>Neomoorellaceae</taxon>
        <taxon>Thermanaeromonas</taxon>
    </lineage>
</organism>
<dbReference type="CDD" id="cd01355">
    <property type="entry name" value="AcnX"/>
    <property type="match status" value="1"/>
</dbReference>
<keyword evidence="1" id="KW-0408">Iron</keyword>
<dbReference type="PANTHER" id="PTHR36577:SF3">
    <property type="entry name" value="DUF521 DOMAIN PROTEIN (AFU_ORTHOLOGUE AFUA_6G00490)"/>
    <property type="match status" value="1"/>
</dbReference>
<protein>
    <submittedName>
        <fullName evidence="4">Predicted aconitase subunit 1</fullName>
    </submittedName>
</protein>
<feature type="domain" description="Phosphomevalonate dehydratase large subunit-like" evidence="3">
    <location>
        <begin position="1"/>
        <end position="403"/>
    </location>
</feature>
<name>A0A1W1VGN4_9FIRM</name>
<evidence type="ECO:0000259" key="3">
    <source>
        <dbReference type="Pfam" id="PF04412"/>
    </source>
</evidence>